<dbReference type="EMBL" id="AZHE01000055">
    <property type="protein sequence ID" value="KHN93736.1"/>
    <property type="molecule type" value="Genomic_DNA"/>
</dbReference>
<evidence type="ECO:0000313" key="3">
    <source>
        <dbReference type="Proteomes" id="UP000030816"/>
    </source>
</evidence>
<protein>
    <submittedName>
        <fullName evidence="2">Uncharacterized protein</fullName>
    </submittedName>
</protein>
<dbReference type="AlphaFoldDB" id="A0A0B2WD57"/>
<sequence length="383" mass="41104">MFSTFRQLQSGPGQGQVVLQSTASPFNRPINAISRLACVYCRSKKVGTTGTEVEAATCGAEDAGDGGLRSKDVTASPQSGSEKSLNIEAGLGRDAIMADSSLLDIDFGLGQPDIAYDAHSAYDGSGGLFFDDIQASDTSPSSTGASMAADQNPASGRAHAPDSDDKAVPASPISRRSQDVQDRTSCLCSEMLEVYETVEVGLVWAQRTSSVVNPSGPLMGPTSPPLLTTSDEFMCQQEVLRSCETWLDRDASHIRSQHAVLIISLLDRLLANIMSMAETSGNGKSKRDESDDDAALASPVSPGRPHHLPIFASGADRGLPVDQWKMNEEEKVHVLKSLLNFRALRLKALLERLSVMAASNRWQMQTIMVQHLLDRLPKNCVIA</sequence>
<evidence type="ECO:0000256" key="1">
    <source>
        <dbReference type="SAM" id="MobiDB-lite"/>
    </source>
</evidence>
<keyword evidence="3" id="KW-1185">Reference proteome</keyword>
<gene>
    <name evidence="2" type="ORF">MAM_08407</name>
</gene>
<name>A0A0B2WD57_METAS</name>
<organism evidence="2 3">
    <name type="scientific">Metarhizium album (strain ARSEF 1941)</name>
    <dbReference type="NCBI Taxonomy" id="1081103"/>
    <lineage>
        <taxon>Eukaryota</taxon>
        <taxon>Fungi</taxon>
        <taxon>Dikarya</taxon>
        <taxon>Ascomycota</taxon>
        <taxon>Pezizomycotina</taxon>
        <taxon>Sordariomycetes</taxon>
        <taxon>Hypocreomycetidae</taxon>
        <taxon>Hypocreales</taxon>
        <taxon>Clavicipitaceae</taxon>
        <taxon>Metarhizium</taxon>
    </lineage>
</organism>
<feature type="region of interest" description="Disordered" evidence="1">
    <location>
        <begin position="60"/>
        <end position="85"/>
    </location>
</feature>
<dbReference type="GeneID" id="63742862"/>
<reference evidence="2 3" key="1">
    <citation type="journal article" date="2014" name="Proc. Natl. Acad. Sci. U.S.A.">
        <title>Trajectory and genomic determinants of fungal-pathogen speciation and host adaptation.</title>
        <authorList>
            <person name="Hu X."/>
            <person name="Xiao G."/>
            <person name="Zheng P."/>
            <person name="Shang Y."/>
            <person name="Su Y."/>
            <person name="Zhang X."/>
            <person name="Liu X."/>
            <person name="Zhan S."/>
            <person name="St Leger R.J."/>
            <person name="Wang C."/>
        </authorList>
    </citation>
    <scope>NUCLEOTIDE SEQUENCE [LARGE SCALE GENOMIC DNA]</scope>
    <source>
        <strain evidence="2 3">ARSEF 1941</strain>
    </source>
</reference>
<dbReference type="Proteomes" id="UP000030816">
    <property type="component" value="Unassembled WGS sequence"/>
</dbReference>
<feature type="region of interest" description="Disordered" evidence="1">
    <location>
        <begin position="133"/>
        <end position="179"/>
    </location>
</feature>
<feature type="compositionally biased region" description="Polar residues" evidence="1">
    <location>
        <begin position="135"/>
        <end position="145"/>
    </location>
</feature>
<comment type="caution">
    <text evidence="2">The sequence shown here is derived from an EMBL/GenBank/DDBJ whole genome shotgun (WGS) entry which is preliminary data.</text>
</comment>
<dbReference type="STRING" id="1081103.A0A0B2WD57"/>
<feature type="region of interest" description="Disordered" evidence="1">
    <location>
        <begin position="279"/>
        <end position="309"/>
    </location>
</feature>
<feature type="compositionally biased region" description="Polar residues" evidence="1">
    <location>
        <begin position="73"/>
        <end position="84"/>
    </location>
</feature>
<accession>A0A0B2WD57</accession>
<dbReference type="OrthoDB" id="4356994at2759"/>
<dbReference type="HOGENOM" id="CLU_721768_0_0_1"/>
<dbReference type="RefSeq" id="XP_040674802.1">
    <property type="nucleotide sequence ID" value="XM_040827205.1"/>
</dbReference>
<evidence type="ECO:0000313" key="2">
    <source>
        <dbReference type="EMBL" id="KHN93736.1"/>
    </source>
</evidence>
<proteinExistence type="predicted"/>